<dbReference type="EMBL" id="FNVB01000009">
    <property type="protein sequence ID" value="SEG92376.1"/>
    <property type="molecule type" value="Genomic_DNA"/>
</dbReference>
<reference evidence="4 5" key="1">
    <citation type="submission" date="2016-10" db="EMBL/GenBank/DDBJ databases">
        <authorList>
            <person name="Varghese N."/>
            <person name="Submissions S."/>
        </authorList>
    </citation>
    <scope>NUCLEOTIDE SEQUENCE [LARGE SCALE GENOMIC DNA]</scope>
    <source>
        <strain evidence="5">ATCC 20501</strain>
        <strain evidence="3 4">CGMCC 4.3529</strain>
    </source>
</reference>
<name>A0A1H6E5Y6_9PSEU</name>
<dbReference type="Pfam" id="PF08241">
    <property type="entry name" value="Methyltransf_11"/>
    <property type="match status" value="1"/>
</dbReference>
<dbReference type="InterPro" id="IPR029063">
    <property type="entry name" value="SAM-dependent_MTases_sf"/>
</dbReference>
<accession>A0A1H6E5Y6</accession>
<protein>
    <submittedName>
        <fullName evidence="2">Methyltransferase domain-containing protein</fullName>
    </submittedName>
</protein>
<evidence type="ECO:0000313" key="2">
    <source>
        <dbReference type="EMBL" id="SEG92376.1"/>
    </source>
</evidence>
<dbReference type="CDD" id="cd02440">
    <property type="entry name" value="AdoMet_MTases"/>
    <property type="match status" value="1"/>
</dbReference>
<dbReference type="Gene3D" id="3.40.50.150">
    <property type="entry name" value="Vaccinia Virus protein VP39"/>
    <property type="match status" value="1"/>
</dbReference>
<reference evidence="2" key="2">
    <citation type="submission" date="2016-10" db="EMBL/GenBank/DDBJ databases">
        <authorList>
            <person name="de Groot N.N."/>
        </authorList>
    </citation>
    <scope>NUCLEOTIDE SEQUENCE [LARGE SCALE GENOMIC DNA]</scope>
    <source>
        <strain evidence="2">ATCC 20501</strain>
    </source>
</reference>
<dbReference type="GO" id="GO:0032259">
    <property type="term" value="P:methylation"/>
    <property type="evidence" value="ECO:0007669"/>
    <property type="project" value="UniProtKB-KW"/>
</dbReference>
<sequence>MAHRGLAMSEEEVFADFLRRVDLSGAVVAEIGGAFPTELIEQRGVARWYSVDPNREAARSGVREVIAVPAEEMPLPDSSVDAVFSCNAFQFLDVGRTLQQAARVLKPGGLLYSHFGPIWSAVDGHQLEYVSYQGRDLAFWRDTLLPPWAHLAYDRAELRELLRSGMPEDLADLLVWHVHDSTTINRSFFEDYVDAAVRSGLQWCEVSASEHLDYEIDTPALDSALLREVEPNRLAAELTRERGRPTTVGIRDVLMVLRKPAA</sequence>
<evidence type="ECO:0000313" key="3">
    <source>
        <dbReference type="EMBL" id="SFD37137.1"/>
    </source>
</evidence>
<gene>
    <name evidence="2" type="ORF">SAMN02982929_05542</name>
    <name evidence="3" type="ORF">SAMN05216506_10471</name>
</gene>
<dbReference type="Proteomes" id="UP000199690">
    <property type="component" value="Unassembled WGS sequence"/>
</dbReference>
<organism evidence="2 5">
    <name type="scientific">Saccharopolyspora kobensis</name>
    <dbReference type="NCBI Taxonomy" id="146035"/>
    <lineage>
        <taxon>Bacteria</taxon>
        <taxon>Bacillati</taxon>
        <taxon>Actinomycetota</taxon>
        <taxon>Actinomycetes</taxon>
        <taxon>Pseudonocardiales</taxon>
        <taxon>Pseudonocardiaceae</taxon>
        <taxon>Saccharopolyspora</taxon>
    </lineage>
</organism>
<dbReference type="AlphaFoldDB" id="A0A1H6E5Y6"/>
<dbReference type="GO" id="GO:0008757">
    <property type="term" value="F:S-adenosylmethionine-dependent methyltransferase activity"/>
    <property type="evidence" value="ECO:0007669"/>
    <property type="project" value="InterPro"/>
</dbReference>
<dbReference type="EMBL" id="FOME01000004">
    <property type="protein sequence ID" value="SFD37137.1"/>
    <property type="molecule type" value="Genomic_DNA"/>
</dbReference>
<accession>A0A1I1RSW8</accession>
<evidence type="ECO:0000313" key="5">
    <source>
        <dbReference type="Proteomes" id="UP000236729"/>
    </source>
</evidence>
<evidence type="ECO:0000259" key="1">
    <source>
        <dbReference type="Pfam" id="PF08241"/>
    </source>
</evidence>
<feature type="domain" description="Methyltransferase type 11" evidence="1">
    <location>
        <begin position="32"/>
        <end position="112"/>
    </location>
</feature>
<keyword evidence="4" id="KW-1185">Reference proteome</keyword>
<dbReference type="SMR" id="A0A1H6E5Y6"/>
<keyword evidence="2" id="KW-0489">Methyltransferase</keyword>
<evidence type="ECO:0000313" key="4">
    <source>
        <dbReference type="Proteomes" id="UP000199690"/>
    </source>
</evidence>
<keyword evidence="2" id="KW-0808">Transferase</keyword>
<dbReference type="Proteomes" id="UP000236729">
    <property type="component" value="Unassembled WGS sequence"/>
</dbReference>
<dbReference type="InterPro" id="IPR013216">
    <property type="entry name" value="Methyltransf_11"/>
</dbReference>
<dbReference type="SUPFAM" id="SSF53335">
    <property type="entry name" value="S-adenosyl-L-methionine-dependent methyltransferases"/>
    <property type="match status" value="1"/>
</dbReference>
<proteinExistence type="predicted"/>